<protein>
    <submittedName>
        <fullName evidence="4">TetR/AcrR family transcriptional regulator</fullName>
    </submittedName>
</protein>
<dbReference type="RefSeq" id="WP_126139367.1">
    <property type="nucleotide sequence ID" value="NZ_RXHU01000005.1"/>
</dbReference>
<dbReference type="EMBL" id="RXHU01000005">
    <property type="protein sequence ID" value="RTE11648.1"/>
    <property type="molecule type" value="Genomic_DNA"/>
</dbReference>
<dbReference type="Proteomes" id="UP000276128">
    <property type="component" value="Unassembled WGS sequence"/>
</dbReference>
<evidence type="ECO:0000313" key="4">
    <source>
        <dbReference type="EMBL" id="RTE11648.1"/>
    </source>
</evidence>
<name>A0A430JKU8_9BACL</name>
<evidence type="ECO:0000259" key="3">
    <source>
        <dbReference type="PROSITE" id="PS50977"/>
    </source>
</evidence>
<dbReference type="InterPro" id="IPR009057">
    <property type="entry name" value="Homeodomain-like_sf"/>
</dbReference>
<dbReference type="Pfam" id="PF17926">
    <property type="entry name" value="TetR_C_21"/>
    <property type="match status" value="1"/>
</dbReference>
<dbReference type="PANTHER" id="PTHR30328:SF54">
    <property type="entry name" value="HTH-TYPE TRANSCRIPTIONAL REPRESSOR SCO4008"/>
    <property type="match status" value="1"/>
</dbReference>
<dbReference type="PROSITE" id="PS50977">
    <property type="entry name" value="HTH_TETR_2"/>
    <property type="match status" value="1"/>
</dbReference>
<dbReference type="PRINTS" id="PR00455">
    <property type="entry name" value="HTHTETR"/>
</dbReference>
<keyword evidence="5" id="KW-1185">Reference proteome</keyword>
<dbReference type="InterPro" id="IPR041467">
    <property type="entry name" value="Sco4008_C"/>
</dbReference>
<evidence type="ECO:0000313" key="5">
    <source>
        <dbReference type="Proteomes" id="UP000276128"/>
    </source>
</evidence>
<reference evidence="4 5" key="1">
    <citation type="submission" date="2018-12" db="EMBL/GenBank/DDBJ databases">
        <title>Bacillus ochoae sp. nov., Paenibacillus whitsoniae sp. nov., Paenibacillus spiritus sp. nov. Isolated from the Mars Exploration Rover during spacecraft assembly.</title>
        <authorList>
            <person name="Seuylemezian A."/>
            <person name="Vaishampayan P."/>
        </authorList>
    </citation>
    <scope>NUCLEOTIDE SEQUENCE [LARGE SCALE GENOMIC DNA]</scope>
    <source>
        <strain evidence="4 5">MER 54</strain>
    </source>
</reference>
<evidence type="ECO:0000256" key="1">
    <source>
        <dbReference type="ARBA" id="ARBA00023125"/>
    </source>
</evidence>
<gene>
    <name evidence="4" type="ORF">EJQ19_01090</name>
</gene>
<organism evidence="4 5">
    <name type="scientific">Paenibacillus whitsoniae</name>
    <dbReference type="NCBI Taxonomy" id="2496558"/>
    <lineage>
        <taxon>Bacteria</taxon>
        <taxon>Bacillati</taxon>
        <taxon>Bacillota</taxon>
        <taxon>Bacilli</taxon>
        <taxon>Bacillales</taxon>
        <taxon>Paenibacillaceae</taxon>
        <taxon>Paenibacillus</taxon>
    </lineage>
</organism>
<keyword evidence="1 2" id="KW-0238">DNA-binding</keyword>
<dbReference type="AlphaFoldDB" id="A0A430JKU8"/>
<feature type="DNA-binding region" description="H-T-H motif" evidence="2">
    <location>
        <begin position="28"/>
        <end position="47"/>
    </location>
</feature>
<dbReference type="PANTHER" id="PTHR30328">
    <property type="entry name" value="TRANSCRIPTIONAL REPRESSOR"/>
    <property type="match status" value="1"/>
</dbReference>
<sequence>MRNAEATRERILEAAMAEFSAFGIQGARVDRIAENAGINKNMIYIYFKNKQTLFNTILQKQLTRVYKEIDFTPEDLPGFAVRVFDFAVNNPELMRLLAWSNIEQHAEGLSERDDAHSMKVISITEAQNSGLIGKAFPPSFILTTIMTLATSWTIANPFGLAFDSASLNNVQALRDGIAKAVGLIVYAGIEA</sequence>
<dbReference type="InterPro" id="IPR036271">
    <property type="entry name" value="Tet_transcr_reg_TetR-rel_C_sf"/>
</dbReference>
<dbReference type="InterPro" id="IPR001647">
    <property type="entry name" value="HTH_TetR"/>
</dbReference>
<feature type="domain" description="HTH tetR-type" evidence="3">
    <location>
        <begin position="5"/>
        <end position="65"/>
    </location>
</feature>
<dbReference type="GO" id="GO:0006355">
    <property type="term" value="P:regulation of DNA-templated transcription"/>
    <property type="evidence" value="ECO:0007669"/>
    <property type="project" value="UniProtKB-ARBA"/>
</dbReference>
<comment type="caution">
    <text evidence="4">The sequence shown here is derived from an EMBL/GenBank/DDBJ whole genome shotgun (WGS) entry which is preliminary data.</text>
</comment>
<evidence type="ECO:0000256" key="2">
    <source>
        <dbReference type="PROSITE-ProRule" id="PRU00335"/>
    </source>
</evidence>
<dbReference type="Pfam" id="PF00440">
    <property type="entry name" value="TetR_N"/>
    <property type="match status" value="1"/>
</dbReference>
<dbReference type="SUPFAM" id="SSF48498">
    <property type="entry name" value="Tetracyclin repressor-like, C-terminal domain"/>
    <property type="match status" value="1"/>
</dbReference>
<dbReference type="OrthoDB" id="9814200at2"/>
<proteinExistence type="predicted"/>
<dbReference type="Gene3D" id="1.10.357.10">
    <property type="entry name" value="Tetracycline Repressor, domain 2"/>
    <property type="match status" value="1"/>
</dbReference>
<dbReference type="SUPFAM" id="SSF46689">
    <property type="entry name" value="Homeodomain-like"/>
    <property type="match status" value="1"/>
</dbReference>
<dbReference type="InterPro" id="IPR050109">
    <property type="entry name" value="HTH-type_TetR-like_transc_reg"/>
</dbReference>
<dbReference type="GO" id="GO:0003677">
    <property type="term" value="F:DNA binding"/>
    <property type="evidence" value="ECO:0007669"/>
    <property type="project" value="UniProtKB-UniRule"/>
</dbReference>
<accession>A0A430JKU8</accession>